<evidence type="ECO:0000313" key="8">
    <source>
        <dbReference type="Proteomes" id="UP001147760"/>
    </source>
</evidence>
<reference evidence="7" key="1">
    <citation type="submission" date="2022-12" db="EMBL/GenBank/DDBJ databases">
        <authorList>
            <person name="Petersen C."/>
        </authorList>
    </citation>
    <scope>NUCLEOTIDE SEQUENCE</scope>
    <source>
        <strain evidence="7">IBT 17660</strain>
    </source>
</reference>
<evidence type="ECO:0000256" key="2">
    <source>
        <dbReference type="ARBA" id="ARBA00022630"/>
    </source>
</evidence>
<keyword evidence="3" id="KW-0288">FMN</keyword>
<dbReference type="Gene3D" id="2.30.110.10">
    <property type="entry name" value="Electron Transport, Fmn-binding Protein, Chain A"/>
    <property type="match status" value="1"/>
</dbReference>
<keyword evidence="8" id="KW-1185">Reference proteome</keyword>
<dbReference type="SMART" id="SM00903">
    <property type="entry name" value="Flavin_Reduct"/>
    <property type="match status" value="1"/>
</dbReference>
<comment type="caution">
    <text evidence="7">The sequence shown here is derived from an EMBL/GenBank/DDBJ whole genome shotgun (WGS) entry which is preliminary data.</text>
</comment>
<dbReference type="Pfam" id="PF01613">
    <property type="entry name" value="Flavin_Reduct"/>
    <property type="match status" value="1"/>
</dbReference>
<dbReference type="OrthoDB" id="10250990at2759"/>
<evidence type="ECO:0000256" key="1">
    <source>
        <dbReference type="ARBA" id="ARBA00001917"/>
    </source>
</evidence>
<name>A0A9X0BKA2_9EURO</name>
<dbReference type="InterPro" id="IPR002563">
    <property type="entry name" value="Flavin_Rdtase-like_dom"/>
</dbReference>
<dbReference type="EMBL" id="JAPWDO010000005">
    <property type="protein sequence ID" value="KAJ5470435.1"/>
    <property type="molecule type" value="Genomic_DNA"/>
</dbReference>
<comment type="cofactor">
    <cofactor evidence="1">
        <name>FMN</name>
        <dbReference type="ChEBI" id="CHEBI:58210"/>
    </cofactor>
</comment>
<gene>
    <name evidence="7" type="ORF">N7530_007792</name>
</gene>
<evidence type="ECO:0000256" key="5">
    <source>
        <dbReference type="SAM" id="MobiDB-lite"/>
    </source>
</evidence>
<dbReference type="AlphaFoldDB" id="A0A9X0BKA2"/>
<reference evidence="7" key="2">
    <citation type="journal article" date="2023" name="IMA Fungus">
        <title>Comparative genomic study of the Penicillium genus elucidates a diverse pangenome and 15 lateral gene transfer events.</title>
        <authorList>
            <person name="Petersen C."/>
            <person name="Sorensen T."/>
            <person name="Nielsen M.R."/>
            <person name="Sondergaard T.E."/>
            <person name="Sorensen J.L."/>
            <person name="Fitzpatrick D.A."/>
            <person name="Frisvad J.C."/>
            <person name="Nielsen K.L."/>
        </authorList>
    </citation>
    <scope>NUCLEOTIDE SEQUENCE</scope>
    <source>
        <strain evidence="7">IBT 17660</strain>
    </source>
</reference>
<organism evidence="7 8">
    <name type="scientific">Penicillium desertorum</name>
    <dbReference type="NCBI Taxonomy" id="1303715"/>
    <lineage>
        <taxon>Eukaryota</taxon>
        <taxon>Fungi</taxon>
        <taxon>Dikarya</taxon>
        <taxon>Ascomycota</taxon>
        <taxon>Pezizomycotina</taxon>
        <taxon>Eurotiomycetes</taxon>
        <taxon>Eurotiomycetidae</taxon>
        <taxon>Eurotiales</taxon>
        <taxon>Aspergillaceae</taxon>
        <taxon>Penicillium</taxon>
    </lineage>
</organism>
<dbReference type="SUPFAM" id="SSF50475">
    <property type="entry name" value="FMN-binding split barrel"/>
    <property type="match status" value="1"/>
</dbReference>
<dbReference type="GO" id="GO:0010181">
    <property type="term" value="F:FMN binding"/>
    <property type="evidence" value="ECO:0007669"/>
    <property type="project" value="InterPro"/>
</dbReference>
<keyword evidence="2" id="KW-0285">Flavoprotein</keyword>
<evidence type="ECO:0000313" key="7">
    <source>
        <dbReference type="EMBL" id="KAJ5470435.1"/>
    </source>
</evidence>
<dbReference type="PANTHER" id="PTHR33798:SF5">
    <property type="entry name" value="FLAVIN REDUCTASE LIKE DOMAIN-CONTAINING PROTEIN"/>
    <property type="match status" value="1"/>
</dbReference>
<feature type="domain" description="Flavin reductase like" evidence="6">
    <location>
        <begin position="90"/>
        <end position="252"/>
    </location>
</feature>
<evidence type="ECO:0000256" key="4">
    <source>
        <dbReference type="ARBA" id="ARBA00038054"/>
    </source>
</evidence>
<feature type="compositionally biased region" description="Polar residues" evidence="5">
    <location>
        <begin position="53"/>
        <end position="66"/>
    </location>
</feature>
<sequence length="304" mass="33032">MANLNDPKRAEAALKAATRRVEFKNAEASRPAFDESITVQFTQPPEPDWVCGSGSNKTSAKASAGPTQHISIDPYAADRTLFDNYRLLVSGIVPRPIALVSTCSRDGKIENLAPFSFFQFVNVDPPVITLAVTSPISAAKDTLRNLLDTGECVINIVSEGFIEAVNASSANAPYGASEWDISGLTPVYDTKTVSPPRVKESIFSIEAKLESVRNFTSRLNPGTKSGSLQLVEAAHFWAREDVLTPDGKSLDISILRPVSRLGGISYGMTHVFDLQRPDFDLDVGGLEGYAKLKREREQKERSAA</sequence>
<proteinExistence type="inferred from homology"/>
<accession>A0A9X0BKA2</accession>
<evidence type="ECO:0000256" key="3">
    <source>
        <dbReference type="ARBA" id="ARBA00022643"/>
    </source>
</evidence>
<dbReference type="InterPro" id="IPR012349">
    <property type="entry name" value="Split_barrel_FMN-bd"/>
</dbReference>
<feature type="region of interest" description="Disordered" evidence="5">
    <location>
        <begin position="44"/>
        <end position="66"/>
    </location>
</feature>
<dbReference type="Proteomes" id="UP001147760">
    <property type="component" value="Unassembled WGS sequence"/>
</dbReference>
<protein>
    <recommendedName>
        <fullName evidence="6">Flavin reductase like domain-containing protein</fullName>
    </recommendedName>
</protein>
<comment type="similarity">
    <text evidence="4">Belongs to the flavoredoxin family.</text>
</comment>
<dbReference type="PANTHER" id="PTHR33798">
    <property type="entry name" value="FLAVOPROTEIN OXYGENASE"/>
    <property type="match status" value="1"/>
</dbReference>
<evidence type="ECO:0000259" key="6">
    <source>
        <dbReference type="SMART" id="SM00903"/>
    </source>
</evidence>